<dbReference type="Gene3D" id="2.60.40.10">
    <property type="entry name" value="Immunoglobulins"/>
    <property type="match status" value="3"/>
</dbReference>
<dbReference type="Proteomes" id="UP000028007">
    <property type="component" value="Unassembled WGS sequence"/>
</dbReference>
<dbReference type="Pfam" id="PF16355">
    <property type="entry name" value="DUF4982"/>
    <property type="match status" value="1"/>
</dbReference>
<dbReference type="InterPro" id="IPR051913">
    <property type="entry name" value="GH2_Domain-Containing"/>
</dbReference>
<dbReference type="RefSeq" id="WP_037437678.1">
    <property type="nucleotide sequence ID" value="NZ_JNFF01000002.1"/>
</dbReference>
<dbReference type="PANTHER" id="PTHR42732">
    <property type="entry name" value="BETA-GALACTOSIDASE"/>
    <property type="match status" value="1"/>
</dbReference>
<dbReference type="EMBL" id="JNFF01000002">
    <property type="protein sequence ID" value="KEQ31772.1"/>
    <property type="molecule type" value="Genomic_DNA"/>
</dbReference>
<dbReference type="InterPro" id="IPR032311">
    <property type="entry name" value="DUF4982"/>
</dbReference>
<dbReference type="SUPFAM" id="SSF49303">
    <property type="entry name" value="beta-Galactosidase/glucuronidase domain"/>
    <property type="match status" value="1"/>
</dbReference>
<comment type="similarity">
    <text evidence="1">Belongs to the glycosyl hydrolase 2 family.</text>
</comment>
<dbReference type="Pfam" id="PF02837">
    <property type="entry name" value="Glyco_hydro_2_N"/>
    <property type="match status" value="1"/>
</dbReference>
<feature type="domain" description="DUF4982" evidence="8">
    <location>
        <begin position="633"/>
        <end position="688"/>
    </location>
</feature>
<dbReference type="eggNOG" id="COG3250">
    <property type="taxonomic scope" value="Bacteria"/>
</dbReference>
<evidence type="ECO:0000313" key="10">
    <source>
        <dbReference type="EMBL" id="KEQ31772.1"/>
    </source>
</evidence>
<dbReference type="Gene3D" id="3.20.20.80">
    <property type="entry name" value="Glycosidases"/>
    <property type="match status" value="1"/>
</dbReference>
<dbReference type="InterPro" id="IPR006102">
    <property type="entry name" value="Ig-like_GH2"/>
</dbReference>
<feature type="domain" description="Glycoside hydrolase family 2 catalytic" evidence="6">
    <location>
        <begin position="300"/>
        <end position="489"/>
    </location>
</feature>
<dbReference type="InterPro" id="IPR017853">
    <property type="entry name" value="GH"/>
</dbReference>
<dbReference type="InterPro" id="IPR036156">
    <property type="entry name" value="Beta-gal/glucu_dom_sf"/>
</dbReference>
<dbReference type="AlphaFoldDB" id="A0A081PM49"/>
<evidence type="ECO:0000313" key="11">
    <source>
        <dbReference type="Proteomes" id="UP000028007"/>
    </source>
</evidence>
<dbReference type="Pfam" id="PF02836">
    <property type="entry name" value="Glyco_hydro_2_C"/>
    <property type="match status" value="1"/>
</dbReference>
<evidence type="ECO:0000256" key="4">
    <source>
        <dbReference type="SAM" id="SignalP"/>
    </source>
</evidence>
<dbReference type="SUPFAM" id="SSF49785">
    <property type="entry name" value="Galactose-binding domain-like"/>
    <property type="match status" value="1"/>
</dbReference>
<dbReference type="Pfam" id="PF18565">
    <property type="entry name" value="Glyco_hydro2_C5"/>
    <property type="match status" value="1"/>
</dbReference>
<evidence type="ECO:0000259" key="9">
    <source>
        <dbReference type="Pfam" id="PF18565"/>
    </source>
</evidence>
<feature type="domain" description="Glycoside hydrolase family 2 immunoglobulin-like beta-sandwich" evidence="5">
    <location>
        <begin position="190"/>
        <end position="292"/>
    </location>
</feature>
<dbReference type="PANTHER" id="PTHR42732:SF1">
    <property type="entry name" value="BETA-MANNOSIDASE"/>
    <property type="match status" value="1"/>
</dbReference>
<keyword evidence="2" id="KW-0378">Hydrolase</keyword>
<feature type="domain" description="Glycosyl hydrolases family 2 sugar binding" evidence="7">
    <location>
        <begin position="84"/>
        <end position="178"/>
    </location>
</feature>
<dbReference type="InterPro" id="IPR006103">
    <property type="entry name" value="Glyco_hydro_2_cat"/>
</dbReference>
<dbReference type="InterPro" id="IPR008979">
    <property type="entry name" value="Galactose-bd-like_sf"/>
</dbReference>
<dbReference type="InterPro" id="IPR006101">
    <property type="entry name" value="Glyco_hydro_2"/>
</dbReference>
<evidence type="ECO:0000259" key="8">
    <source>
        <dbReference type="Pfam" id="PF16355"/>
    </source>
</evidence>
<feature type="domain" description="Glycoside hydrolase family 2" evidence="9">
    <location>
        <begin position="701"/>
        <end position="803"/>
    </location>
</feature>
<proteinExistence type="inferred from homology"/>
<comment type="caution">
    <text evidence="10">The sequence shown here is derived from an EMBL/GenBank/DDBJ whole genome shotgun (WGS) entry which is preliminary data.</text>
</comment>
<protein>
    <recommendedName>
        <fullName evidence="12">Beta-galactosidase</fullName>
    </recommendedName>
</protein>
<dbReference type="PRINTS" id="PR00132">
    <property type="entry name" value="GLHYDRLASE2"/>
</dbReference>
<evidence type="ECO:0008006" key="12">
    <source>
        <dbReference type="Google" id="ProtNLM"/>
    </source>
</evidence>
<dbReference type="Pfam" id="PF00703">
    <property type="entry name" value="Glyco_hydro_2"/>
    <property type="match status" value="1"/>
</dbReference>
<accession>A0A081PM49</accession>
<name>A0A081PM49_9SPHI</name>
<keyword evidence="3" id="KW-0326">Glycosidase</keyword>
<evidence type="ECO:0000259" key="5">
    <source>
        <dbReference type="Pfam" id="PF00703"/>
    </source>
</evidence>
<evidence type="ECO:0000256" key="2">
    <source>
        <dbReference type="ARBA" id="ARBA00022801"/>
    </source>
</evidence>
<feature type="signal peptide" evidence="4">
    <location>
        <begin position="1"/>
        <end position="22"/>
    </location>
</feature>
<dbReference type="InterPro" id="IPR013783">
    <property type="entry name" value="Ig-like_fold"/>
</dbReference>
<evidence type="ECO:0000256" key="1">
    <source>
        <dbReference type="ARBA" id="ARBA00007401"/>
    </source>
</evidence>
<organism evidence="10 11">
    <name type="scientific">Pedobacter antarcticus 4BY</name>
    <dbReference type="NCBI Taxonomy" id="1358423"/>
    <lineage>
        <taxon>Bacteria</taxon>
        <taxon>Pseudomonadati</taxon>
        <taxon>Bacteroidota</taxon>
        <taxon>Sphingobacteriia</taxon>
        <taxon>Sphingobacteriales</taxon>
        <taxon>Sphingobacteriaceae</taxon>
        <taxon>Pedobacter</taxon>
    </lineage>
</organism>
<dbReference type="GO" id="GO:0005975">
    <property type="term" value="P:carbohydrate metabolic process"/>
    <property type="evidence" value="ECO:0007669"/>
    <property type="project" value="InterPro"/>
</dbReference>
<sequence length="807" mass="91370">MRRKYYLLFMLLCFLCPALLNAQDASERILFNTGWKFHKGDLPQAEKVNLNDQKWRSLELPHDWSIEGPFSQEWASSTGYLPGGIAWYRKTFKLKPEEISAKTFIYFDGVYKNSEVWINGHYLGKRPNGYVSFQYELSKYLSKNGSNVIAVKVDHTKFADSRWYPGSGIYRNVYLIKKNPVYIPTWGLTFTTPEVRTNKTLANVVVKVENSNAKAAVVTVKSTLKDPQGKVAATAEKQLNLGAVAKGETAMDFVLNSPQLWSVDKPALYDLNVSIFIDGKKVDQQTERVGLRDIRFDANEGFFLNGQNMKMKGVCVHHDAGALGAAVPVEVWRRRLQQLKDVGCNAIRMSHYPHQDYLYDLCDEMGFLVMDEAFDEWALGKNKWIKGWNEGTPGKDGYHEYFAEWAERDLEDMILRSRNHPSIVMWSIGNEIDYPNDPYSHEILSSGRNPQIYGRGYSPTSPPASEMGDIARKLVDIVKRNDTTRPVTAALAGVVMSNFTDYPGLLDLVGYNYQEYRYAEDHKKYPKRIIYGSENGKGKNEWLAVDSNKYIFGQFLWTGFDFVGEARKWPMRSSGAGLYDMAGFPKNDFYLRQSLWTEKPMAYIMASKNDADEDMKFLWSSVPSWNWEAGAQLKIQGITNTEEAELFLNGKSLGRKKAGKLEPTLYWDVAYQPGTLVIKGYRDGKEVASYILITSTDATQITANTDRTTFDKKAKGVSMVELLLKDKDGNSVFNADQTVEVTIEGPAKLLGLESGDLASHESYQSNRRKVYRGKLLAYIQSEGKAGTIKVTFSSPGLTSKTITYKSE</sequence>
<dbReference type="InterPro" id="IPR040605">
    <property type="entry name" value="Glyco_hydro2_dom5"/>
</dbReference>
<reference evidence="10 11" key="1">
    <citation type="journal article" date="1992" name="Int. J. Syst. Bacteriol.">
        <title>Sphingobacterium antarcticus sp. nov. a Psychrotrophic Bacterium from the Soils of Schirmacher Oasis, Antarctica.</title>
        <authorList>
            <person name="Shivaji S."/>
            <person name="Ray M.K."/>
            <person name="Rao N.S."/>
            <person name="Saiserr L."/>
            <person name="Jagannadham M.V."/>
            <person name="Kumar G.S."/>
            <person name="Reddy G."/>
            <person name="Bhargava P.M."/>
        </authorList>
    </citation>
    <scope>NUCLEOTIDE SEQUENCE [LARGE SCALE GENOMIC DNA]</scope>
    <source>
        <strain evidence="10 11">4BY</strain>
    </source>
</reference>
<evidence type="ECO:0000259" key="7">
    <source>
        <dbReference type="Pfam" id="PF02837"/>
    </source>
</evidence>
<feature type="chain" id="PRO_5001762018" description="Beta-galactosidase" evidence="4">
    <location>
        <begin position="23"/>
        <end position="807"/>
    </location>
</feature>
<dbReference type="SUPFAM" id="SSF51445">
    <property type="entry name" value="(Trans)glycosidases"/>
    <property type="match status" value="1"/>
</dbReference>
<evidence type="ECO:0000256" key="3">
    <source>
        <dbReference type="ARBA" id="ARBA00023295"/>
    </source>
</evidence>
<evidence type="ECO:0000259" key="6">
    <source>
        <dbReference type="Pfam" id="PF02836"/>
    </source>
</evidence>
<keyword evidence="4" id="KW-0732">Signal</keyword>
<keyword evidence="11" id="KW-1185">Reference proteome</keyword>
<dbReference type="Gene3D" id="2.60.120.260">
    <property type="entry name" value="Galactose-binding domain-like"/>
    <property type="match status" value="1"/>
</dbReference>
<dbReference type="InterPro" id="IPR006104">
    <property type="entry name" value="Glyco_hydro_2_N"/>
</dbReference>
<dbReference type="GO" id="GO:0004553">
    <property type="term" value="F:hydrolase activity, hydrolyzing O-glycosyl compounds"/>
    <property type="evidence" value="ECO:0007669"/>
    <property type="project" value="InterPro"/>
</dbReference>
<gene>
    <name evidence="10" type="ORF">N180_11660</name>
</gene>